<dbReference type="EMBL" id="AQPF01000032">
    <property type="protein sequence ID" value="KAF0804360.1"/>
    <property type="molecule type" value="Genomic_DNA"/>
</dbReference>
<feature type="non-terminal residue" evidence="1">
    <location>
        <position position="1"/>
    </location>
</feature>
<keyword evidence="2" id="KW-1185">Reference proteome</keyword>
<reference evidence="1 2" key="1">
    <citation type="submission" date="2012-09" db="EMBL/GenBank/DDBJ databases">
        <title>Genome Sequence of alkane-degrading Bacterium Alcanivorax sp. 6-D-6.</title>
        <authorList>
            <person name="Lai Q."/>
            <person name="Shao Z."/>
        </authorList>
    </citation>
    <scope>NUCLEOTIDE SEQUENCE [LARGE SCALE GENOMIC DNA]</scope>
    <source>
        <strain evidence="1 2">6-D-6</strain>
    </source>
</reference>
<accession>A0ABQ6Y556</accession>
<name>A0ABQ6Y556_9GAMM</name>
<organism evidence="1 2">
    <name type="scientific">Alcanivorax xiamenensis</name>
    <dbReference type="NCBI Taxonomy" id="1177156"/>
    <lineage>
        <taxon>Bacteria</taxon>
        <taxon>Pseudomonadati</taxon>
        <taxon>Pseudomonadota</taxon>
        <taxon>Gammaproteobacteria</taxon>
        <taxon>Oceanospirillales</taxon>
        <taxon>Alcanivoracaceae</taxon>
        <taxon>Alcanivorax</taxon>
    </lineage>
</organism>
<sequence>GRQAGLAAGGAFLTPRARIAASRRAIAVAVSSSSPRFRCDRRMSNMACAVSHTPGSLADRACASALSSALPLKNQGKPLKSTQRKTASFVVGATNEAVIFQIDINAASVLSNHIYTNTNTNTFDMDTLNTLTLTLASSEPIAPASVLQVSISLHLWQRERESVVRYPAPSPALAGGRRWTPI</sequence>
<protein>
    <submittedName>
        <fullName evidence="1">Uncharacterized protein</fullName>
    </submittedName>
</protein>
<dbReference type="RefSeq" id="WP_236564127.1">
    <property type="nucleotide sequence ID" value="NZ_AQPF01000032.1"/>
</dbReference>
<gene>
    <name evidence="1" type="ORF">A6D6_03097</name>
</gene>
<proteinExistence type="predicted"/>
<evidence type="ECO:0000313" key="1">
    <source>
        <dbReference type="EMBL" id="KAF0804360.1"/>
    </source>
</evidence>
<comment type="caution">
    <text evidence="1">The sequence shown here is derived from an EMBL/GenBank/DDBJ whole genome shotgun (WGS) entry which is preliminary data.</text>
</comment>
<dbReference type="Proteomes" id="UP000771797">
    <property type="component" value="Unassembled WGS sequence"/>
</dbReference>
<evidence type="ECO:0000313" key="2">
    <source>
        <dbReference type="Proteomes" id="UP000771797"/>
    </source>
</evidence>